<dbReference type="InterPro" id="IPR036627">
    <property type="entry name" value="CobW-likC_sf"/>
</dbReference>
<dbReference type="Pfam" id="PF07683">
    <property type="entry name" value="CobW_C"/>
    <property type="match status" value="1"/>
</dbReference>
<evidence type="ECO:0000256" key="4">
    <source>
        <dbReference type="ARBA" id="ARBA00034320"/>
    </source>
</evidence>
<dbReference type="EMBL" id="CAKMMF010000011">
    <property type="protein sequence ID" value="CAH1205365.1"/>
    <property type="molecule type" value="Genomic_DNA"/>
</dbReference>
<dbReference type="InterPro" id="IPR011629">
    <property type="entry name" value="CobW-like_C"/>
</dbReference>
<dbReference type="SUPFAM" id="SSF90002">
    <property type="entry name" value="Hypothetical protein YjiA, C-terminal domain"/>
    <property type="match status" value="1"/>
</dbReference>
<evidence type="ECO:0000256" key="1">
    <source>
        <dbReference type="ARBA" id="ARBA00022741"/>
    </source>
</evidence>
<dbReference type="InterPro" id="IPR051316">
    <property type="entry name" value="Zinc-reg_GTPase_activator"/>
</dbReference>
<proteinExistence type="inferred from homology"/>
<comment type="catalytic activity">
    <reaction evidence="5">
        <text>GTP + H2O = GDP + phosphate + H(+)</text>
        <dbReference type="Rhea" id="RHEA:19669"/>
        <dbReference type="ChEBI" id="CHEBI:15377"/>
        <dbReference type="ChEBI" id="CHEBI:15378"/>
        <dbReference type="ChEBI" id="CHEBI:37565"/>
        <dbReference type="ChEBI" id="CHEBI:43474"/>
        <dbReference type="ChEBI" id="CHEBI:58189"/>
    </reaction>
    <physiologicalReaction direction="left-to-right" evidence="5">
        <dbReference type="Rhea" id="RHEA:19670"/>
    </physiologicalReaction>
</comment>
<comment type="caution">
    <text evidence="8">The sequence shown here is derived from an EMBL/GenBank/DDBJ whole genome shotgun (WGS) entry which is preliminary data.</text>
</comment>
<dbReference type="CDD" id="cd03112">
    <property type="entry name" value="CobW-like"/>
    <property type="match status" value="1"/>
</dbReference>
<dbReference type="PANTHER" id="PTHR13748:SF62">
    <property type="entry name" value="COBW DOMAIN-CONTAINING PROTEIN"/>
    <property type="match status" value="1"/>
</dbReference>
<feature type="region of interest" description="Disordered" evidence="6">
    <location>
        <begin position="224"/>
        <end position="276"/>
    </location>
</feature>
<dbReference type="Gene3D" id="3.30.1220.10">
    <property type="entry name" value="CobW-like, C-terminal domain"/>
    <property type="match status" value="1"/>
</dbReference>
<evidence type="ECO:0000256" key="2">
    <source>
        <dbReference type="ARBA" id="ARBA00022801"/>
    </source>
</evidence>
<dbReference type="InterPro" id="IPR003495">
    <property type="entry name" value="CobW/HypB/UreG_nucleotide-bd"/>
</dbReference>
<gene>
    <name evidence="8" type="primary">yciC_1</name>
    <name evidence="8" type="ORF">PAECIP111893_02331</name>
</gene>
<evidence type="ECO:0000313" key="8">
    <source>
        <dbReference type="EMBL" id="CAH1205365.1"/>
    </source>
</evidence>
<keyword evidence="1" id="KW-0547">Nucleotide-binding</keyword>
<dbReference type="SMART" id="SM00833">
    <property type="entry name" value="CobW_C"/>
    <property type="match status" value="1"/>
</dbReference>
<feature type="domain" description="CobW C-terminal" evidence="7">
    <location>
        <begin position="279"/>
        <end position="366"/>
    </location>
</feature>
<accession>A0ABM9C6J7</accession>
<evidence type="ECO:0000256" key="5">
    <source>
        <dbReference type="ARBA" id="ARBA00049117"/>
    </source>
</evidence>
<keyword evidence="3" id="KW-0143">Chaperone</keyword>
<dbReference type="Gene3D" id="3.40.50.300">
    <property type="entry name" value="P-loop containing nucleotide triphosphate hydrolases"/>
    <property type="match status" value="1"/>
</dbReference>
<evidence type="ECO:0000256" key="3">
    <source>
        <dbReference type="ARBA" id="ARBA00023186"/>
    </source>
</evidence>
<dbReference type="Pfam" id="PF02492">
    <property type="entry name" value="cobW"/>
    <property type="match status" value="1"/>
</dbReference>
<evidence type="ECO:0000259" key="7">
    <source>
        <dbReference type="SMART" id="SM00833"/>
    </source>
</evidence>
<comment type="similarity">
    <text evidence="4">Belongs to the SIMIBI class G3E GTPase family. ZNG1 subfamily.</text>
</comment>
<evidence type="ECO:0000313" key="9">
    <source>
        <dbReference type="Proteomes" id="UP000838686"/>
    </source>
</evidence>
<keyword evidence="2" id="KW-0378">Hydrolase</keyword>
<keyword evidence="9" id="KW-1185">Reference proteome</keyword>
<dbReference type="SUPFAM" id="SSF52540">
    <property type="entry name" value="P-loop containing nucleoside triphosphate hydrolases"/>
    <property type="match status" value="1"/>
</dbReference>
<organism evidence="8 9">
    <name type="scientific">Paenibacillus plantiphilus</name>
    <dbReference type="NCBI Taxonomy" id="2905650"/>
    <lineage>
        <taxon>Bacteria</taxon>
        <taxon>Bacillati</taxon>
        <taxon>Bacillota</taxon>
        <taxon>Bacilli</taxon>
        <taxon>Bacillales</taxon>
        <taxon>Paenibacillaceae</taxon>
        <taxon>Paenibacillus</taxon>
    </lineage>
</organism>
<reference evidence="8" key="1">
    <citation type="submission" date="2022-01" db="EMBL/GenBank/DDBJ databases">
        <authorList>
            <person name="Criscuolo A."/>
        </authorList>
    </citation>
    <scope>NUCLEOTIDE SEQUENCE</scope>
    <source>
        <strain evidence="8">CIP111893</strain>
    </source>
</reference>
<evidence type="ECO:0000256" key="6">
    <source>
        <dbReference type="SAM" id="MobiDB-lite"/>
    </source>
</evidence>
<feature type="compositionally biased region" description="Basic and acidic residues" evidence="6">
    <location>
        <begin position="233"/>
        <end position="266"/>
    </location>
</feature>
<protein>
    <submittedName>
        <fullName evidence="8">Metal chaperone YciC</fullName>
    </submittedName>
</protein>
<name>A0ABM9C6J7_9BACL</name>
<dbReference type="InterPro" id="IPR027417">
    <property type="entry name" value="P-loop_NTPase"/>
</dbReference>
<dbReference type="PANTHER" id="PTHR13748">
    <property type="entry name" value="COBW-RELATED"/>
    <property type="match status" value="1"/>
</dbReference>
<dbReference type="Proteomes" id="UP000838686">
    <property type="component" value="Unassembled WGS sequence"/>
</dbReference>
<dbReference type="RefSeq" id="WP_236342126.1">
    <property type="nucleotide sequence ID" value="NZ_CAKMMF010000011.1"/>
</dbReference>
<sequence>MAIEDTSVHSKRTIPVYLFAGFLGSGKTTLLSQVIDYYKAAGVKAAVIMNELGEVNLDGQLVDEDVPMAEMLSGCICCTIRGDLSLEVKQLIEEHQPDVVLIESTGAANPLEIIDAVTETAIYARIDLHKVVTVVDGPELLARSRRGGRTYKLMQDQIRCATDLIINKADLINPEELVEIQQLVRELNAYAPLTVTIRCVTDMALFDLSQQAELKQAQTVHEQGHHSCGTNCSHEEQNHLHNSEHDHRHGHDCGHDQHDHPHDAADHSNAAHHHSHEHVMTLTHYLGGPVDSHAFEAVIAALPQEIYRAKGIVTFADTNSRFLFQYAYRETEFTRITPQGDVNDVVVFIGEHFAKDELEQKLLQLEQ</sequence>